<name>A0AAN5D4K6_9BILA</name>
<keyword evidence="3" id="KW-1185">Reference proteome</keyword>
<dbReference type="Proteomes" id="UP001328107">
    <property type="component" value="Unassembled WGS sequence"/>
</dbReference>
<evidence type="ECO:0000313" key="3">
    <source>
        <dbReference type="Proteomes" id="UP001328107"/>
    </source>
</evidence>
<evidence type="ECO:0000256" key="1">
    <source>
        <dbReference type="SAM" id="Phobius"/>
    </source>
</evidence>
<feature type="transmembrane region" description="Helical" evidence="1">
    <location>
        <begin position="12"/>
        <end position="33"/>
    </location>
</feature>
<feature type="transmembrane region" description="Helical" evidence="1">
    <location>
        <begin position="82"/>
        <end position="106"/>
    </location>
</feature>
<sequence length="111" mass="12031">GTQVSIVPKSVFIFITFFGFSSSPVSGTVELIIEDASCGVTTLETTEDKIGGAGLFLILRSFTYLMIAIIRRTILRTMRAELVAIIIGRETTAAVSPFSLMVVALFDKTSY</sequence>
<dbReference type="AlphaFoldDB" id="A0AAN5D4K6"/>
<accession>A0AAN5D4K6</accession>
<keyword evidence="1" id="KW-0812">Transmembrane</keyword>
<protein>
    <submittedName>
        <fullName evidence="2">Uncharacterized protein</fullName>
    </submittedName>
</protein>
<reference evidence="3" key="1">
    <citation type="submission" date="2022-10" db="EMBL/GenBank/DDBJ databases">
        <title>Genome assembly of Pristionchus species.</title>
        <authorList>
            <person name="Yoshida K."/>
            <person name="Sommer R.J."/>
        </authorList>
    </citation>
    <scope>NUCLEOTIDE SEQUENCE [LARGE SCALE GENOMIC DNA]</scope>
    <source>
        <strain evidence="3">RS5460</strain>
    </source>
</reference>
<keyword evidence="1" id="KW-0472">Membrane</keyword>
<feature type="non-terminal residue" evidence="2">
    <location>
        <position position="1"/>
    </location>
</feature>
<organism evidence="2 3">
    <name type="scientific">Pristionchus mayeri</name>
    <dbReference type="NCBI Taxonomy" id="1317129"/>
    <lineage>
        <taxon>Eukaryota</taxon>
        <taxon>Metazoa</taxon>
        <taxon>Ecdysozoa</taxon>
        <taxon>Nematoda</taxon>
        <taxon>Chromadorea</taxon>
        <taxon>Rhabditida</taxon>
        <taxon>Rhabditina</taxon>
        <taxon>Diplogasteromorpha</taxon>
        <taxon>Diplogasteroidea</taxon>
        <taxon>Neodiplogasteridae</taxon>
        <taxon>Pristionchus</taxon>
    </lineage>
</organism>
<comment type="caution">
    <text evidence="2">The sequence shown here is derived from an EMBL/GenBank/DDBJ whole genome shotgun (WGS) entry which is preliminary data.</text>
</comment>
<evidence type="ECO:0000313" key="2">
    <source>
        <dbReference type="EMBL" id="GMR56736.1"/>
    </source>
</evidence>
<dbReference type="EMBL" id="BTRK01000006">
    <property type="protein sequence ID" value="GMR56736.1"/>
    <property type="molecule type" value="Genomic_DNA"/>
</dbReference>
<proteinExistence type="predicted"/>
<gene>
    <name evidence="2" type="ORF">PMAYCL1PPCAC_26931</name>
</gene>
<feature type="transmembrane region" description="Helical" evidence="1">
    <location>
        <begin position="53"/>
        <end position="70"/>
    </location>
</feature>
<keyword evidence="1" id="KW-1133">Transmembrane helix</keyword>